<evidence type="ECO:0000259" key="1">
    <source>
        <dbReference type="Pfam" id="PF12677"/>
    </source>
</evidence>
<dbReference type="InterPro" id="IPR024256">
    <property type="entry name" value="DUF3797"/>
</dbReference>
<dbReference type="EMBL" id="CP000229">
    <property type="protein sequence ID" value="ACM16014.1"/>
    <property type="molecule type" value="Genomic_DNA"/>
</dbReference>
<dbReference type="Pfam" id="PF12677">
    <property type="entry name" value="DUF3797"/>
    <property type="match status" value="1"/>
</dbReference>
<evidence type="ECO:0000313" key="2">
    <source>
        <dbReference type="EMBL" id="ACM16014.1"/>
    </source>
</evidence>
<dbReference type="AlphaFoldDB" id="B9J6L9"/>
<feature type="domain" description="DUF3797" evidence="1">
    <location>
        <begin position="1"/>
        <end position="48"/>
    </location>
</feature>
<keyword evidence="2" id="KW-0614">Plasmid</keyword>
<proteinExistence type="predicted"/>
<name>B9J6L9_BACCQ</name>
<dbReference type="Proteomes" id="UP000000441">
    <property type="component" value="Plasmid pBc53"/>
</dbReference>
<dbReference type="HOGENOM" id="CLU_201597_0_0_9"/>
<sequence length="53" mass="5982">MDAWKSVQLLRKYAACQECGNENVGNGEGTVEIQDDTFKRTCKCGWEIEVKAK</sequence>
<geneLocation type="plasmid" evidence="2 3">
    <name>pBc53</name>
</geneLocation>
<protein>
    <recommendedName>
        <fullName evidence="1">DUF3797 domain-containing protein</fullName>
    </recommendedName>
</protein>
<gene>
    <name evidence="2" type="ordered locus">BCQ_PT52</name>
</gene>
<dbReference type="KEGG" id="bcq:BCQ_PT52"/>
<evidence type="ECO:0000313" key="3">
    <source>
        <dbReference type="Proteomes" id="UP000000441"/>
    </source>
</evidence>
<reference evidence="2 3" key="1">
    <citation type="journal article" date="2009" name="J. Bacteriol.">
        <title>Complete genome sequence of the extremophilic Bacillus cereus strain Q1 with industrial applications.</title>
        <authorList>
            <person name="Xiong Z."/>
            <person name="Jiang Y."/>
            <person name="Qi D."/>
            <person name="Lu H."/>
            <person name="Yang F."/>
            <person name="Yang J."/>
            <person name="Chen L."/>
            <person name="Sun L."/>
            <person name="Xu X."/>
            <person name="Xue Y."/>
            <person name="Zhu Y."/>
            <person name="Jin Q."/>
        </authorList>
    </citation>
    <scope>NUCLEOTIDE SEQUENCE [LARGE SCALE GENOMIC DNA]</scope>
    <source>
        <strain evidence="2 3">Q1</strain>
        <plasmid evidence="2 3">pBc53</plasmid>
    </source>
</reference>
<organism evidence="2 3">
    <name type="scientific">Bacillus cereus (strain Q1)</name>
    <dbReference type="NCBI Taxonomy" id="361100"/>
    <lineage>
        <taxon>Bacteria</taxon>
        <taxon>Bacillati</taxon>
        <taxon>Bacillota</taxon>
        <taxon>Bacilli</taxon>
        <taxon>Bacillales</taxon>
        <taxon>Bacillaceae</taxon>
        <taxon>Bacillus</taxon>
        <taxon>Bacillus cereus group</taxon>
    </lineage>
</organism>
<accession>B9J6L9</accession>